<dbReference type="InterPro" id="IPR052529">
    <property type="entry name" value="Bact_Transport_Assoc"/>
</dbReference>
<keyword evidence="1" id="KW-0472">Membrane</keyword>
<keyword evidence="1" id="KW-1133">Transmembrane helix</keyword>
<dbReference type="PANTHER" id="PTHR30590:SF3">
    <property type="entry name" value="HYPOTHETICAL MEMBRANE SPANNING PROTEIN"/>
    <property type="match status" value="1"/>
</dbReference>
<feature type="transmembrane region" description="Helical" evidence="1">
    <location>
        <begin position="222"/>
        <end position="242"/>
    </location>
</feature>
<proteinExistence type="predicted"/>
<sequence>MRSRRVVLARMAERIPDIDVVRGFAITGLPVINLGLTVGKSHYPVPGPISSVIYHDLFLHRFVTIFCFLFGLSFALVLRAAAERAPRPRLVLARRLAMLLAFGIFQLFLLDGNLQLVVYATLGLVLLLPASYLPRRVVLALATGLLFVSVPFADSGVGEAVKILAITSGLLLLGATVVNYRIQDELPRHTAAIRTVFLIAAALAIVANVLHSDTVTVSGSAVGEVAMLATSVAYVTGLLLLLRTRARRALVAALAPLGRMALTNFLVQAAAAVAFAAAFDVAGWNYSAVTFGCTEAFVVAQAVFCAWWLRRFRYGPCEWLWRCATWLTLVPMRRPVRVPR</sequence>
<feature type="transmembrane region" description="Helical" evidence="1">
    <location>
        <begin position="288"/>
        <end position="309"/>
    </location>
</feature>
<feature type="transmembrane region" description="Helical" evidence="1">
    <location>
        <begin position="58"/>
        <end position="78"/>
    </location>
</feature>
<reference evidence="3 4" key="1">
    <citation type="journal article" date="2019" name="ACS Chem. Biol.">
        <title>Identification and Mobilization of a Cryptic Antibiotic Biosynthesis Gene Locus from a Human-Pathogenic Nocardia Isolate.</title>
        <authorList>
            <person name="Herisse M."/>
            <person name="Ishida K."/>
            <person name="Porter J.L."/>
            <person name="Howden B."/>
            <person name="Hertweck C."/>
            <person name="Stinear T.P."/>
            <person name="Pidot S.J."/>
        </authorList>
    </citation>
    <scope>NUCLEOTIDE SEQUENCE [LARGE SCALE GENOMIC DNA]</scope>
    <source>
        <strain evidence="3 4">AUSMDU00012717</strain>
    </source>
</reference>
<feature type="transmembrane region" description="Helical" evidence="1">
    <location>
        <begin position="116"/>
        <end position="133"/>
    </location>
</feature>
<evidence type="ECO:0000259" key="2">
    <source>
        <dbReference type="Pfam" id="PF04235"/>
    </source>
</evidence>
<name>A0A6G9YSL4_9NOCA</name>
<dbReference type="Pfam" id="PF04235">
    <property type="entry name" value="DUF418"/>
    <property type="match status" value="1"/>
</dbReference>
<keyword evidence="1" id="KW-0812">Transmembrane</keyword>
<feature type="transmembrane region" description="Helical" evidence="1">
    <location>
        <begin position="20"/>
        <end position="38"/>
    </location>
</feature>
<feature type="transmembrane region" description="Helical" evidence="1">
    <location>
        <begin position="138"/>
        <end position="157"/>
    </location>
</feature>
<feature type="domain" description="DUF418" evidence="2">
    <location>
        <begin position="185"/>
        <end position="327"/>
    </location>
</feature>
<evidence type="ECO:0000256" key="1">
    <source>
        <dbReference type="SAM" id="Phobius"/>
    </source>
</evidence>
<dbReference type="PANTHER" id="PTHR30590">
    <property type="entry name" value="INNER MEMBRANE PROTEIN"/>
    <property type="match status" value="1"/>
</dbReference>
<dbReference type="Proteomes" id="UP000503540">
    <property type="component" value="Chromosome"/>
</dbReference>
<feature type="transmembrane region" description="Helical" evidence="1">
    <location>
        <begin position="192"/>
        <end position="210"/>
    </location>
</feature>
<gene>
    <name evidence="3" type="ORF">F5544_41945</name>
</gene>
<organism evidence="3 4">
    <name type="scientific">Nocardia arthritidis</name>
    <dbReference type="NCBI Taxonomy" id="228602"/>
    <lineage>
        <taxon>Bacteria</taxon>
        <taxon>Bacillati</taxon>
        <taxon>Actinomycetota</taxon>
        <taxon>Actinomycetes</taxon>
        <taxon>Mycobacteriales</taxon>
        <taxon>Nocardiaceae</taxon>
        <taxon>Nocardia</taxon>
    </lineage>
</organism>
<dbReference type="RefSeq" id="WP_167478315.1">
    <property type="nucleotide sequence ID" value="NZ_CP046172.1"/>
</dbReference>
<evidence type="ECO:0000313" key="3">
    <source>
        <dbReference type="EMBL" id="QIS16198.1"/>
    </source>
</evidence>
<feature type="transmembrane region" description="Helical" evidence="1">
    <location>
        <begin position="262"/>
        <end position="282"/>
    </location>
</feature>
<feature type="transmembrane region" description="Helical" evidence="1">
    <location>
        <begin position="90"/>
        <end position="110"/>
    </location>
</feature>
<dbReference type="EMBL" id="CP046172">
    <property type="protein sequence ID" value="QIS16198.1"/>
    <property type="molecule type" value="Genomic_DNA"/>
</dbReference>
<dbReference type="AlphaFoldDB" id="A0A6G9YSL4"/>
<dbReference type="InterPro" id="IPR007349">
    <property type="entry name" value="DUF418"/>
</dbReference>
<accession>A0A6G9YSL4</accession>
<evidence type="ECO:0000313" key="4">
    <source>
        <dbReference type="Proteomes" id="UP000503540"/>
    </source>
</evidence>
<dbReference type="KEGG" id="nah:F5544_41945"/>
<feature type="transmembrane region" description="Helical" evidence="1">
    <location>
        <begin position="163"/>
        <end position="180"/>
    </location>
</feature>
<keyword evidence="4" id="KW-1185">Reference proteome</keyword>
<protein>
    <submittedName>
        <fullName evidence="3">DUF418 domain-containing protein</fullName>
    </submittedName>
</protein>